<sequence length="326" mass="37869">MNTWIDIFSCSKDPLYIHIWRYNQEIIGIIPCYLKSTFAGNELRFIGTGEPVKSEVCSEFQDFLLKSEFAEKILAQFTEIVMEDNNISAITFNNVLTTSTAYKWLTKLNISGWIRVINNLGMRYVIPVKQEQTEQLLSFKSKNIKRHAKKVLTDNHWRIVTINETALLDSFYPLLIKEHNNTWRKRGKLGAFENSDFVAFHRNYSAAILVNNKLVAFKIETETEISALFYGVIDGDTLYYYQSAINHDSKLPSAGVAMHLVALDIAREHNLAFYDLMKGNNHSYKSRYTTSDINVVNATFYRKKYKYMQFLSKIKNKIFNKLKVKV</sequence>
<accession>A0ABQ3IP52</accession>
<proteinExistence type="predicted"/>
<keyword evidence="3" id="KW-1185">Reference proteome</keyword>
<evidence type="ECO:0000313" key="2">
    <source>
        <dbReference type="EMBL" id="GHE89405.1"/>
    </source>
</evidence>
<protein>
    <recommendedName>
        <fullName evidence="1">BioF2-like acetyltransferase domain-containing protein</fullName>
    </recommendedName>
</protein>
<name>A0ABQ3IP52_9GAMM</name>
<organism evidence="2 3">
    <name type="scientific">Thalassotalea profundi</name>
    <dbReference type="NCBI Taxonomy" id="2036687"/>
    <lineage>
        <taxon>Bacteria</taxon>
        <taxon>Pseudomonadati</taxon>
        <taxon>Pseudomonadota</taxon>
        <taxon>Gammaproteobacteria</taxon>
        <taxon>Alteromonadales</taxon>
        <taxon>Colwelliaceae</taxon>
        <taxon>Thalassotalea</taxon>
    </lineage>
</organism>
<feature type="domain" description="BioF2-like acetyltransferase" evidence="1">
    <location>
        <begin position="141"/>
        <end position="285"/>
    </location>
</feature>
<dbReference type="Gene3D" id="3.40.630.30">
    <property type="match status" value="1"/>
</dbReference>
<comment type="caution">
    <text evidence="2">The sequence shown here is derived from an EMBL/GenBank/DDBJ whole genome shotgun (WGS) entry which is preliminary data.</text>
</comment>
<gene>
    <name evidence="2" type="ORF">GCM10011501_18680</name>
</gene>
<dbReference type="InterPro" id="IPR038740">
    <property type="entry name" value="BioF2-like_GNAT_dom"/>
</dbReference>
<reference evidence="3" key="1">
    <citation type="journal article" date="2019" name="Int. J. Syst. Evol. Microbiol.">
        <title>The Global Catalogue of Microorganisms (GCM) 10K type strain sequencing project: providing services to taxonomists for standard genome sequencing and annotation.</title>
        <authorList>
            <consortium name="The Broad Institute Genomics Platform"/>
            <consortium name="The Broad Institute Genome Sequencing Center for Infectious Disease"/>
            <person name="Wu L."/>
            <person name="Ma J."/>
        </authorList>
    </citation>
    <scope>NUCLEOTIDE SEQUENCE [LARGE SCALE GENOMIC DNA]</scope>
    <source>
        <strain evidence="3">CGMCC 1.15922</strain>
    </source>
</reference>
<dbReference type="InterPro" id="IPR016181">
    <property type="entry name" value="Acyl_CoA_acyltransferase"/>
</dbReference>
<dbReference type="SUPFAM" id="SSF55729">
    <property type="entry name" value="Acyl-CoA N-acyltransferases (Nat)"/>
    <property type="match status" value="1"/>
</dbReference>
<evidence type="ECO:0000259" key="1">
    <source>
        <dbReference type="Pfam" id="PF13480"/>
    </source>
</evidence>
<dbReference type="EMBL" id="BNAH01000006">
    <property type="protein sequence ID" value="GHE89405.1"/>
    <property type="molecule type" value="Genomic_DNA"/>
</dbReference>
<dbReference type="Pfam" id="PF13480">
    <property type="entry name" value="Acetyltransf_6"/>
    <property type="match status" value="1"/>
</dbReference>
<dbReference type="Proteomes" id="UP000626370">
    <property type="component" value="Unassembled WGS sequence"/>
</dbReference>
<evidence type="ECO:0000313" key="3">
    <source>
        <dbReference type="Proteomes" id="UP000626370"/>
    </source>
</evidence>